<geneLocation type="plasmid" evidence="2 3">
    <name>pRh5Ap-243</name>
</geneLocation>
<sequence length="178" mass="18603">MRLSPRARLAARTVHIGAAAGWFGAVLTYLVVAAATLPGAAPAPTVGGYQVLALITVVVLVPLSAATLVTGLVCSLGTSWGLLRHYWVLFKLVLNLVATAVLLLYTRSIENAATIAAKPQWSDADRRVLADPTHVVHASAALVVLVTALVLAVFKPRGLTRYGQRRAAGHPGAATVSR</sequence>
<keyword evidence="3" id="KW-1185">Reference proteome</keyword>
<dbReference type="AlphaFoldDB" id="A0A7M2XVJ1"/>
<accession>A0A7M2XVJ1</accession>
<feature type="transmembrane region" description="Helical" evidence="1">
    <location>
        <begin position="12"/>
        <end position="37"/>
    </location>
</feature>
<gene>
    <name evidence="2" type="ORF">INP59_25875</name>
</gene>
<dbReference type="EMBL" id="CP063452">
    <property type="protein sequence ID" value="QOW01780.1"/>
    <property type="molecule type" value="Genomic_DNA"/>
</dbReference>
<keyword evidence="1" id="KW-1133">Transmembrane helix</keyword>
<keyword evidence="2" id="KW-0614">Plasmid</keyword>
<organism evidence="2 3">
    <name type="scientific">Rhodococcus pyridinivorans</name>
    <dbReference type="NCBI Taxonomy" id="103816"/>
    <lineage>
        <taxon>Bacteria</taxon>
        <taxon>Bacillati</taxon>
        <taxon>Actinomycetota</taxon>
        <taxon>Actinomycetes</taxon>
        <taxon>Mycobacteriales</taxon>
        <taxon>Nocardiaceae</taxon>
        <taxon>Rhodococcus</taxon>
    </lineage>
</organism>
<evidence type="ECO:0000313" key="2">
    <source>
        <dbReference type="EMBL" id="QOW01780.1"/>
    </source>
</evidence>
<dbReference type="RefSeq" id="WP_039586141.1">
    <property type="nucleotide sequence ID" value="NZ_CP040720.1"/>
</dbReference>
<feature type="transmembrane region" description="Helical" evidence="1">
    <location>
        <begin position="49"/>
        <end position="74"/>
    </location>
</feature>
<name>A0A7M2XVJ1_9NOCA</name>
<feature type="transmembrane region" description="Helical" evidence="1">
    <location>
        <begin position="86"/>
        <end position="105"/>
    </location>
</feature>
<dbReference type="Proteomes" id="UP000593818">
    <property type="component" value="Plasmid pRh5Ap-243"/>
</dbReference>
<evidence type="ECO:0000256" key="1">
    <source>
        <dbReference type="SAM" id="Phobius"/>
    </source>
</evidence>
<keyword evidence="1" id="KW-0812">Transmembrane</keyword>
<evidence type="ECO:0000313" key="3">
    <source>
        <dbReference type="Proteomes" id="UP000593818"/>
    </source>
</evidence>
<protein>
    <submittedName>
        <fullName evidence="2">DUF2269 domain-containing protein</fullName>
    </submittedName>
</protein>
<feature type="transmembrane region" description="Helical" evidence="1">
    <location>
        <begin position="135"/>
        <end position="154"/>
    </location>
</feature>
<keyword evidence="1" id="KW-0472">Membrane</keyword>
<proteinExistence type="predicted"/>
<reference evidence="2 3" key="1">
    <citation type="submission" date="2020-10" db="EMBL/GenBank/DDBJ databases">
        <title>Whole genome sequence of oil-degrading bacteria Rhodococcus pyridinivorans strain 5Ap.</title>
        <authorList>
            <person name="Akhremchuk A.E."/>
            <person name="Valentovich L.N."/>
            <person name="Charniauskaya M.I."/>
            <person name="Bukliarevich H.A."/>
            <person name="Titok M.A."/>
        </authorList>
    </citation>
    <scope>NUCLEOTIDE SEQUENCE [LARGE SCALE GENOMIC DNA]</scope>
    <source>
        <strain evidence="2 3">5Ap</strain>
        <plasmid evidence="2 3">pRh5Ap-243</plasmid>
    </source>
</reference>
<dbReference type="GeneID" id="86868660"/>